<evidence type="ECO:0000313" key="1">
    <source>
        <dbReference type="EMBL" id="QSQ22436.1"/>
    </source>
</evidence>
<protein>
    <recommendedName>
        <fullName evidence="3">Lipoprotein</fullName>
    </recommendedName>
</protein>
<reference evidence="1 2" key="1">
    <citation type="submission" date="2021-02" db="EMBL/GenBank/DDBJ databases">
        <title>De Novo genome assembly of isolated myxobacteria.</title>
        <authorList>
            <person name="Stevens D.C."/>
        </authorList>
    </citation>
    <scope>NUCLEOTIDE SEQUENCE [LARGE SCALE GENOMIC DNA]</scope>
    <source>
        <strain evidence="2">SCPEA02</strain>
    </source>
</reference>
<keyword evidence="2" id="KW-1185">Reference proteome</keyword>
<dbReference type="PROSITE" id="PS51257">
    <property type="entry name" value="PROKAR_LIPOPROTEIN"/>
    <property type="match status" value="1"/>
</dbReference>
<gene>
    <name evidence="1" type="ORF">JY651_46210</name>
</gene>
<dbReference type="EMBL" id="CP071090">
    <property type="protein sequence ID" value="QSQ22436.1"/>
    <property type="molecule type" value="Genomic_DNA"/>
</dbReference>
<dbReference type="RefSeq" id="WP_206724012.1">
    <property type="nucleotide sequence ID" value="NZ_CP071090.1"/>
</dbReference>
<proteinExistence type="predicted"/>
<dbReference type="Proteomes" id="UP000662747">
    <property type="component" value="Chromosome"/>
</dbReference>
<organism evidence="1 2">
    <name type="scientific">Pyxidicoccus parkwayensis</name>
    <dbReference type="NCBI Taxonomy" id="2813578"/>
    <lineage>
        <taxon>Bacteria</taxon>
        <taxon>Pseudomonadati</taxon>
        <taxon>Myxococcota</taxon>
        <taxon>Myxococcia</taxon>
        <taxon>Myxococcales</taxon>
        <taxon>Cystobacterineae</taxon>
        <taxon>Myxococcaceae</taxon>
        <taxon>Pyxidicoccus</taxon>
    </lineage>
</organism>
<sequence length="148" mass="15886">MVRSGWSRGIVIRALTGALIFGTLACGDRAELDSQRRAWESVRPSHYHFDYTVRGFAPGGGPWRLEVKGTQVVSATYVGSGPEPTPGVTAAFAPTIDDLFDQVAQGLDASSVEVSVSYDPQWHHPADAYFDAGEEGDGFRAGSLEPVE</sequence>
<evidence type="ECO:0008006" key="3">
    <source>
        <dbReference type="Google" id="ProtNLM"/>
    </source>
</evidence>
<accession>A0ABX7NU48</accession>
<evidence type="ECO:0000313" key="2">
    <source>
        <dbReference type="Proteomes" id="UP000662747"/>
    </source>
</evidence>
<name>A0ABX7NU48_9BACT</name>
<dbReference type="Pfam" id="PF19671">
    <property type="entry name" value="DUF6174"/>
    <property type="match status" value="1"/>
</dbReference>
<dbReference type="InterPro" id="IPR046172">
    <property type="entry name" value="DUF6174"/>
</dbReference>